<gene>
    <name evidence="1" type="ORF">GCM10017566_23660</name>
</gene>
<dbReference type="Gene3D" id="3.90.420.10">
    <property type="entry name" value="Oxidoreductase, molybdopterin-binding domain"/>
    <property type="match status" value="1"/>
</dbReference>
<reference evidence="1" key="1">
    <citation type="journal article" date="2014" name="Int. J. Syst. Evol. Microbiol.">
        <title>Complete genome sequence of Corynebacterium casei LMG S-19264T (=DSM 44701T), isolated from a smear-ripened cheese.</title>
        <authorList>
            <consortium name="US DOE Joint Genome Institute (JGI-PGF)"/>
            <person name="Walter F."/>
            <person name="Albersmeier A."/>
            <person name="Kalinowski J."/>
            <person name="Ruckert C."/>
        </authorList>
    </citation>
    <scope>NUCLEOTIDE SEQUENCE</scope>
    <source>
        <strain evidence="1">CGMCC 4.7679</strain>
    </source>
</reference>
<dbReference type="AlphaFoldDB" id="A0A8H9IZ63"/>
<reference evidence="1" key="2">
    <citation type="submission" date="2020-09" db="EMBL/GenBank/DDBJ databases">
        <authorList>
            <person name="Sun Q."/>
            <person name="Zhou Y."/>
        </authorList>
    </citation>
    <scope>NUCLEOTIDE SEQUENCE</scope>
    <source>
        <strain evidence="1">CGMCC 4.7679</strain>
    </source>
</reference>
<sequence>MSWRDSPSYRGIMEPAAPPIPAPRTPLGPAQVLITGAVAAERVLETAELAARARERYEVPYVTRRRREVHHVYAVPLYDVLAEAGFDVDARHKRGLLNVVVVANSEDGYQVALSLAEIDPEFGARPALLATHYNGAVLTRPTLVLPQDNRSSRYVRGLCRLCLVNIAPWGLLGSPPTGSHHSFPGTL</sequence>
<evidence type="ECO:0000313" key="1">
    <source>
        <dbReference type="EMBL" id="GHF49885.1"/>
    </source>
</evidence>
<evidence type="ECO:0000313" key="2">
    <source>
        <dbReference type="Proteomes" id="UP000658656"/>
    </source>
</evidence>
<dbReference type="EMBL" id="BNAV01000003">
    <property type="protein sequence ID" value="GHF49885.1"/>
    <property type="molecule type" value="Genomic_DNA"/>
</dbReference>
<accession>A0A8H9IZ63</accession>
<proteinExistence type="predicted"/>
<dbReference type="InterPro" id="IPR036374">
    <property type="entry name" value="OxRdtase_Mopterin-bd_sf"/>
</dbReference>
<organism evidence="1 2">
    <name type="scientific">Amycolatopsis bartoniae</name>
    <dbReference type="NCBI Taxonomy" id="941986"/>
    <lineage>
        <taxon>Bacteria</taxon>
        <taxon>Bacillati</taxon>
        <taxon>Actinomycetota</taxon>
        <taxon>Actinomycetes</taxon>
        <taxon>Pseudonocardiales</taxon>
        <taxon>Pseudonocardiaceae</taxon>
        <taxon>Amycolatopsis</taxon>
    </lineage>
</organism>
<dbReference type="SUPFAM" id="SSF56524">
    <property type="entry name" value="Oxidoreductase molybdopterin-binding domain"/>
    <property type="match status" value="1"/>
</dbReference>
<keyword evidence="2" id="KW-1185">Reference proteome</keyword>
<protein>
    <recommendedName>
        <fullName evidence="3">Molybdopterin-dependent oxidoreductase</fullName>
    </recommendedName>
</protein>
<evidence type="ECO:0008006" key="3">
    <source>
        <dbReference type="Google" id="ProtNLM"/>
    </source>
</evidence>
<dbReference type="Proteomes" id="UP000658656">
    <property type="component" value="Unassembled WGS sequence"/>
</dbReference>
<name>A0A8H9IZ63_9PSEU</name>
<comment type="caution">
    <text evidence="1">The sequence shown here is derived from an EMBL/GenBank/DDBJ whole genome shotgun (WGS) entry which is preliminary data.</text>
</comment>